<comment type="caution">
    <text evidence="2">The sequence shown here is derived from an EMBL/GenBank/DDBJ whole genome shotgun (WGS) entry which is preliminary data.</text>
</comment>
<dbReference type="Proteomes" id="UP000318380">
    <property type="component" value="Unassembled WGS sequence"/>
</dbReference>
<keyword evidence="3" id="KW-1185">Reference proteome</keyword>
<evidence type="ECO:0000256" key="1">
    <source>
        <dbReference type="SAM" id="MobiDB-lite"/>
    </source>
</evidence>
<feature type="compositionally biased region" description="Basic and acidic residues" evidence="1">
    <location>
        <begin position="8"/>
        <end position="33"/>
    </location>
</feature>
<protein>
    <recommendedName>
        <fullName evidence="4">Basic secretory peptidase family protein</fullName>
    </recommendedName>
</protein>
<evidence type="ECO:0000313" key="2">
    <source>
        <dbReference type="EMBL" id="TWD83391.1"/>
    </source>
</evidence>
<feature type="compositionally biased region" description="Polar residues" evidence="1">
    <location>
        <begin position="232"/>
        <end position="243"/>
    </location>
</feature>
<gene>
    <name evidence="2" type="ORF">FB561_4553</name>
</gene>
<name>A0A561BWY7_9ACTN</name>
<feature type="region of interest" description="Disordered" evidence="1">
    <location>
        <begin position="1"/>
        <end position="124"/>
    </location>
</feature>
<feature type="compositionally biased region" description="Basic and acidic residues" evidence="1">
    <location>
        <begin position="114"/>
        <end position="124"/>
    </location>
</feature>
<feature type="compositionally biased region" description="Basic and acidic residues" evidence="1">
    <location>
        <begin position="85"/>
        <end position="100"/>
    </location>
</feature>
<accession>A0A561BWY7</accession>
<organism evidence="2 3">
    <name type="scientific">Kribbella amoyensis</name>
    <dbReference type="NCBI Taxonomy" id="996641"/>
    <lineage>
        <taxon>Bacteria</taxon>
        <taxon>Bacillati</taxon>
        <taxon>Actinomycetota</taxon>
        <taxon>Actinomycetes</taxon>
        <taxon>Propionibacteriales</taxon>
        <taxon>Kribbellaceae</taxon>
        <taxon>Kribbella</taxon>
    </lineage>
</organism>
<proteinExistence type="predicted"/>
<feature type="region of interest" description="Disordered" evidence="1">
    <location>
        <begin position="130"/>
        <end position="149"/>
    </location>
</feature>
<feature type="region of interest" description="Disordered" evidence="1">
    <location>
        <begin position="227"/>
        <end position="246"/>
    </location>
</feature>
<reference evidence="2 3" key="1">
    <citation type="submission" date="2019-06" db="EMBL/GenBank/DDBJ databases">
        <title>Sequencing the genomes of 1000 actinobacteria strains.</title>
        <authorList>
            <person name="Klenk H.-P."/>
        </authorList>
    </citation>
    <scope>NUCLEOTIDE SEQUENCE [LARGE SCALE GENOMIC DNA]</scope>
    <source>
        <strain evidence="2 3">DSM 24683</strain>
    </source>
</reference>
<feature type="compositionally biased region" description="Basic and acidic residues" evidence="1">
    <location>
        <begin position="51"/>
        <end position="77"/>
    </location>
</feature>
<dbReference type="AlphaFoldDB" id="A0A561BWY7"/>
<sequence length="634" mass="67605">MTPLTGAGEERGAEVNDDERRTAPPRASTREGHVPTSADQPTVVLPTQPDTPHEPAPRDRASSERTSRESAPRDPAPHESAPGDPRQHEGTPQESREGVVRRSGAQPEGTPPDRSTEGGRGERIQRLAVPVAAWGSEGSDGDGDGAEALGRKLSSDQTTIIIPAQHAAKRVGGGGSGSWPPGEVRLGSSVIWPMPKPLAKRVALGAAVLVVAVAAFAGLRQLADAPAAPVGSHSTVPGHTSATPDEAAAGVQRATDGGAVLRKMVEAVRTQDRSAFLDTIDPQAKDFDDQARMIYTNLDKLPLATFQLRYVSDDPGALEPDRQRTLGGEKSWLAQIEVSWQLSGYDAKPARETLPVTFVQRGGTTYAASFSERFVAGQRRPIWALGAIDVAKSDHALVISLNSQANADDYATVTDRAVDAVSDVWGDNWRKKAVVYLPAKQSQMEYVLGAPQGTYSQIAAVTMAELDTPAAGAPVRIVANPKLFEELGKQGRRIVLTHETTHVASTATASPVPLWLAEGFADYVAFTAVSVQDESAAKELFKAVRAGKVPKTLPPPEAFAATSSELPQAYESGWLACRLIAEREGQSKLVKFYRTVHASKSPTGLADAFRTVLGTTEQQFVADWQKYIQRLAGV</sequence>
<dbReference type="EMBL" id="VIVK01000001">
    <property type="protein sequence ID" value="TWD83391.1"/>
    <property type="molecule type" value="Genomic_DNA"/>
</dbReference>
<evidence type="ECO:0000313" key="3">
    <source>
        <dbReference type="Proteomes" id="UP000318380"/>
    </source>
</evidence>
<evidence type="ECO:0008006" key="4">
    <source>
        <dbReference type="Google" id="ProtNLM"/>
    </source>
</evidence>